<feature type="region of interest" description="Disordered" evidence="5">
    <location>
        <begin position="1"/>
        <end position="21"/>
    </location>
</feature>
<dbReference type="InterPro" id="IPR027417">
    <property type="entry name" value="P-loop_NTPase"/>
</dbReference>
<evidence type="ECO:0000256" key="1">
    <source>
        <dbReference type="ARBA" id="ARBA00005417"/>
    </source>
</evidence>
<dbReference type="GO" id="GO:0016887">
    <property type="term" value="F:ATP hydrolysis activity"/>
    <property type="evidence" value="ECO:0007669"/>
    <property type="project" value="InterPro"/>
</dbReference>
<keyword evidence="8" id="KW-1185">Reference proteome</keyword>
<name>A0A286IE50_9HYPH</name>
<dbReference type="GO" id="GO:0005524">
    <property type="term" value="F:ATP binding"/>
    <property type="evidence" value="ECO:0007669"/>
    <property type="project" value="UniProtKB-KW"/>
</dbReference>
<dbReference type="PANTHER" id="PTHR42781">
    <property type="entry name" value="SPERMIDINE/PUTRESCINE IMPORT ATP-BINDING PROTEIN POTA"/>
    <property type="match status" value="1"/>
</dbReference>
<dbReference type="InterPro" id="IPR003439">
    <property type="entry name" value="ABC_transporter-like_ATP-bd"/>
</dbReference>
<dbReference type="PROSITE" id="PS00211">
    <property type="entry name" value="ABC_TRANSPORTER_1"/>
    <property type="match status" value="1"/>
</dbReference>
<dbReference type="OrthoDB" id="9802264at2"/>
<protein>
    <submittedName>
        <fullName evidence="7">Tungstate transport system ATP-binding protein</fullName>
    </submittedName>
</protein>
<dbReference type="PANTHER" id="PTHR42781:SF4">
    <property type="entry name" value="SPERMIDINE_PUTRESCINE IMPORT ATP-BINDING PROTEIN POTA"/>
    <property type="match status" value="1"/>
</dbReference>
<proteinExistence type="inferred from homology"/>
<dbReference type="Gene3D" id="3.40.50.300">
    <property type="entry name" value="P-loop containing nucleotide triphosphate hydrolases"/>
    <property type="match status" value="1"/>
</dbReference>
<evidence type="ECO:0000256" key="3">
    <source>
        <dbReference type="ARBA" id="ARBA00022741"/>
    </source>
</evidence>
<keyword evidence="2" id="KW-0813">Transport</keyword>
<evidence type="ECO:0000256" key="4">
    <source>
        <dbReference type="ARBA" id="ARBA00022840"/>
    </source>
</evidence>
<evidence type="ECO:0000259" key="6">
    <source>
        <dbReference type="PROSITE" id="PS50893"/>
    </source>
</evidence>
<dbReference type="EMBL" id="OCPC01000005">
    <property type="protein sequence ID" value="SOE18423.1"/>
    <property type="molecule type" value="Genomic_DNA"/>
</dbReference>
<evidence type="ECO:0000256" key="2">
    <source>
        <dbReference type="ARBA" id="ARBA00022448"/>
    </source>
</evidence>
<comment type="similarity">
    <text evidence="1">Belongs to the ABC transporter superfamily.</text>
</comment>
<dbReference type="SMART" id="SM00382">
    <property type="entry name" value="AAA"/>
    <property type="match status" value="1"/>
</dbReference>
<organism evidence="7 8">
    <name type="scientific">Hoeflea halophila</name>
    <dbReference type="NCBI Taxonomy" id="714899"/>
    <lineage>
        <taxon>Bacteria</taxon>
        <taxon>Pseudomonadati</taxon>
        <taxon>Pseudomonadota</taxon>
        <taxon>Alphaproteobacteria</taxon>
        <taxon>Hyphomicrobiales</taxon>
        <taxon>Rhizobiaceae</taxon>
        <taxon>Hoeflea</taxon>
    </lineage>
</organism>
<evidence type="ECO:0000313" key="8">
    <source>
        <dbReference type="Proteomes" id="UP000219465"/>
    </source>
</evidence>
<keyword evidence="3" id="KW-0547">Nucleotide-binding</keyword>
<dbReference type="Pfam" id="PF00005">
    <property type="entry name" value="ABC_tran"/>
    <property type="match status" value="1"/>
</dbReference>
<sequence>MPDTVPFAPPDKPDKGPPTPRDRLLPGALRLDRLTLQVAGKTLVDIEKLELEPRSVTVVMGPNGAGKSLFLRLVHGLIPPSSGWVSWGEVACGEATRSTQAMVFQKPVLLRRSVAANLDFVLRRRAGSRAERRARRDELLARVGLAGQAEQPARLLSGGEQQRLALARALATLPKVLLLDEPTASLDPASVQMIEQIVLAASAEDTKVIFVTHDVGQARRLADDVAFLHHGRLIEHRPAAIFFTSPASEAVDAYLAGRIVL</sequence>
<feature type="domain" description="ABC transporter" evidence="6">
    <location>
        <begin position="29"/>
        <end position="255"/>
    </location>
</feature>
<evidence type="ECO:0000256" key="5">
    <source>
        <dbReference type="SAM" id="MobiDB-lite"/>
    </source>
</evidence>
<dbReference type="AlphaFoldDB" id="A0A286IE50"/>
<accession>A0A286IE50</accession>
<gene>
    <name evidence="7" type="ORF">SAMN05877838_3347</name>
</gene>
<dbReference type="SUPFAM" id="SSF52540">
    <property type="entry name" value="P-loop containing nucleoside triphosphate hydrolases"/>
    <property type="match status" value="1"/>
</dbReference>
<dbReference type="InterPro" id="IPR003593">
    <property type="entry name" value="AAA+_ATPase"/>
</dbReference>
<dbReference type="InterPro" id="IPR050093">
    <property type="entry name" value="ABC_SmlMolc_Importer"/>
</dbReference>
<dbReference type="PROSITE" id="PS50893">
    <property type="entry name" value="ABC_TRANSPORTER_2"/>
    <property type="match status" value="1"/>
</dbReference>
<evidence type="ECO:0000313" key="7">
    <source>
        <dbReference type="EMBL" id="SOE18423.1"/>
    </source>
</evidence>
<keyword evidence="4 7" id="KW-0067">ATP-binding</keyword>
<dbReference type="InterPro" id="IPR017871">
    <property type="entry name" value="ABC_transporter-like_CS"/>
</dbReference>
<dbReference type="Proteomes" id="UP000219465">
    <property type="component" value="Unassembled WGS sequence"/>
</dbReference>
<dbReference type="RefSeq" id="WP_097108904.1">
    <property type="nucleotide sequence ID" value="NZ_OCPC01000005.1"/>
</dbReference>
<reference evidence="8" key="1">
    <citation type="submission" date="2017-08" db="EMBL/GenBank/DDBJ databases">
        <authorList>
            <person name="Varghese N."/>
            <person name="Submissions S."/>
        </authorList>
    </citation>
    <scope>NUCLEOTIDE SEQUENCE [LARGE SCALE GENOMIC DNA]</scope>
    <source>
        <strain evidence="8">KCTC 23107</strain>
    </source>
</reference>
<feature type="compositionally biased region" description="Basic and acidic residues" evidence="5">
    <location>
        <begin position="11"/>
        <end position="21"/>
    </location>
</feature>